<evidence type="ECO:0000313" key="10">
    <source>
        <dbReference type="EMBL" id="CDO52191.1"/>
    </source>
</evidence>
<evidence type="ECO:0000256" key="7">
    <source>
        <dbReference type="ARBA" id="ARBA00023136"/>
    </source>
</evidence>
<protein>
    <submittedName>
        <fullName evidence="10">Similar to Saccharomyces cerevisiae YKL006C-A SFT1 Intra-Golgi v-SNARE, required for transport of proteins between an early and a later Golgi compartment</fullName>
    </submittedName>
</protein>
<name>A0A0J9X505_GEOCN</name>
<dbReference type="CDD" id="cd15853">
    <property type="entry name" value="SNARE_Bet1"/>
    <property type="match status" value="1"/>
</dbReference>
<dbReference type="EMBL" id="CCBN010000002">
    <property type="protein sequence ID" value="CDO52191.1"/>
    <property type="molecule type" value="Genomic_DNA"/>
</dbReference>
<sequence>MASSASQSYQREEQNDRRLQELSTKISLLRNVTNDIYAEAQDQSYIDSAQESMNKLFTSVKTSSGRLLRSAKAGHPVFKTAGLAIFIILLLYFVYKAF</sequence>
<dbReference type="PANTHER" id="PTHR12791">
    <property type="entry name" value="GOLGI SNARE BET1-RELATED"/>
    <property type="match status" value="1"/>
</dbReference>
<dbReference type="InterPro" id="IPR039899">
    <property type="entry name" value="BET1_SNARE"/>
</dbReference>
<organism evidence="10 11">
    <name type="scientific">Geotrichum candidum</name>
    <name type="common">Oospora lactis</name>
    <name type="synonym">Dipodascus geotrichum</name>
    <dbReference type="NCBI Taxonomy" id="1173061"/>
    <lineage>
        <taxon>Eukaryota</taxon>
        <taxon>Fungi</taxon>
        <taxon>Dikarya</taxon>
        <taxon>Ascomycota</taxon>
        <taxon>Saccharomycotina</taxon>
        <taxon>Dipodascomycetes</taxon>
        <taxon>Dipodascales</taxon>
        <taxon>Dipodascaceae</taxon>
        <taxon>Geotrichum</taxon>
    </lineage>
</organism>
<dbReference type="STRING" id="1173061.A0A0J9X505"/>
<comment type="subcellular location">
    <subcellularLocation>
        <location evidence="8">Endomembrane system</location>
        <topology evidence="8">Single-pass type IV membrane protein</topology>
    </subcellularLocation>
    <subcellularLocation>
        <location evidence="1">Golgi apparatus membrane</location>
    </subcellularLocation>
</comment>
<keyword evidence="11" id="KW-1185">Reference proteome</keyword>
<evidence type="ECO:0000256" key="4">
    <source>
        <dbReference type="ARBA" id="ARBA00022927"/>
    </source>
</evidence>
<gene>
    <name evidence="10" type="ORF">BN980_GECA02s07171g</name>
</gene>
<evidence type="ECO:0000256" key="6">
    <source>
        <dbReference type="ARBA" id="ARBA00023034"/>
    </source>
</evidence>
<keyword evidence="3 9" id="KW-0812">Transmembrane</keyword>
<evidence type="ECO:0000313" key="11">
    <source>
        <dbReference type="Proteomes" id="UP000242525"/>
    </source>
</evidence>
<dbReference type="GO" id="GO:0015031">
    <property type="term" value="P:protein transport"/>
    <property type="evidence" value="ECO:0007669"/>
    <property type="project" value="UniProtKB-KW"/>
</dbReference>
<dbReference type="SUPFAM" id="SSF58038">
    <property type="entry name" value="SNARE fusion complex"/>
    <property type="match status" value="1"/>
</dbReference>
<evidence type="ECO:0000256" key="5">
    <source>
        <dbReference type="ARBA" id="ARBA00022989"/>
    </source>
</evidence>
<evidence type="ECO:0000256" key="9">
    <source>
        <dbReference type="SAM" id="Phobius"/>
    </source>
</evidence>
<dbReference type="OrthoDB" id="3063237at2759"/>
<keyword evidence="7 9" id="KW-0472">Membrane</keyword>
<keyword evidence="6" id="KW-0333">Golgi apparatus</keyword>
<reference evidence="10" key="1">
    <citation type="submission" date="2014-03" db="EMBL/GenBank/DDBJ databases">
        <authorList>
            <person name="Casaregola S."/>
        </authorList>
    </citation>
    <scope>NUCLEOTIDE SEQUENCE [LARGE SCALE GENOMIC DNA]</scope>
    <source>
        <strain evidence="10">CLIB 918</strain>
    </source>
</reference>
<evidence type="ECO:0000256" key="3">
    <source>
        <dbReference type="ARBA" id="ARBA00022692"/>
    </source>
</evidence>
<keyword evidence="4" id="KW-0653">Protein transport</keyword>
<evidence type="ECO:0000256" key="2">
    <source>
        <dbReference type="ARBA" id="ARBA00022448"/>
    </source>
</evidence>
<comment type="caution">
    <text evidence="10">The sequence shown here is derived from an EMBL/GenBank/DDBJ whole genome shotgun (WGS) entry which is preliminary data.</text>
</comment>
<dbReference type="AlphaFoldDB" id="A0A0J9X505"/>
<dbReference type="GO" id="GO:0000139">
    <property type="term" value="C:Golgi membrane"/>
    <property type="evidence" value="ECO:0007669"/>
    <property type="project" value="UniProtKB-SubCell"/>
</dbReference>
<feature type="transmembrane region" description="Helical" evidence="9">
    <location>
        <begin position="76"/>
        <end position="95"/>
    </location>
</feature>
<dbReference type="Proteomes" id="UP000242525">
    <property type="component" value="Unassembled WGS sequence"/>
</dbReference>
<evidence type="ECO:0000256" key="1">
    <source>
        <dbReference type="ARBA" id="ARBA00004394"/>
    </source>
</evidence>
<keyword evidence="2" id="KW-0813">Transport</keyword>
<evidence type="ECO:0000256" key="8">
    <source>
        <dbReference type="ARBA" id="ARBA00046280"/>
    </source>
</evidence>
<keyword evidence="5 9" id="KW-1133">Transmembrane helix</keyword>
<accession>A0A0J9X505</accession>
<proteinExistence type="predicted"/>